<dbReference type="InterPro" id="IPR017853">
    <property type="entry name" value="GH"/>
</dbReference>
<protein>
    <submittedName>
        <fullName evidence="3">Glycoside hydrolase family 140 protein</fullName>
    </submittedName>
</protein>
<dbReference type="Gene3D" id="3.20.20.80">
    <property type="entry name" value="Glycosidases"/>
    <property type="match status" value="1"/>
</dbReference>
<evidence type="ECO:0000259" key="2">
    <source>
        <dbReference type="Pfam" id="PF13204"/>
    </source>
</evidence>
<dbReference type="Pfam" id="PF12904">
    <property type="entry name" value="Collagen_bind_2"/>
    <property type="match status" value="1"/>
</dbReference>
<evidence type="ECO:0000313" key="3">
    <source>
        <dbReference type="EMBL" id="MBN7799346.1"/>
    </source>
</evidence>
<evidence type="ECO:0000259" key="1">
    <source>
        <dbReference type="Pfam" id="PF12904"/>
    </source>
</evidence>
<dbReference type="PANTHER" id="PTHR37836:SF3">
    <property type="entry name" value="ENDOGLUCANASE"/>
    <property type="match status" value="1"/>
</dbReference>
<dbReference type="GO" id="GO:0016787">
    <property type="term" value="F:hydrolase activity"/>
    <property type="evidence" value="ECO:0007669"/>
    <property type="project" value="UniProtKB-KW"/>
</dbReference>
<reference evidence="3 4" key="1">
    <citation type="submission" date="2021-03" db="EMBL/GenBank/DDBJ databases">
        <title>novel species isolated from a fishpond in China.</title>
        <authorList>
            <person name="Lu H."/>
            <person name="Cai Z."/>
        </authorList>
    </citation>
    <scope>NUCLEOTIDE SEQUENCE [LARGE SCALE GENOMIC DNA]</scope>
    <source>
        <strain evidence="3 4">JCM 31546</strain>
    </source>
</reference>
<gene>
    <name evidence="3" type="ORF">J0A67_00660</name>
</gene>
<dbReference type="Proteomes" id="UP000664698">
    <property type="component" value="Unassembled WGS sequence"/>
</dbReference>
<dbReference type="InterPro" id="IPR025277">
    <property type="entry name" value="Apiosidase-like_cat_dom"/>
</dbReference>
<proteinExistence type="predicted"/>
<evidence type="ECO:0000313" key="4">
    <source>
        <dbReference type="Proteomes" id="UP000664698"/>
    </source>
</evidence>
<feature type="domain" description="Putative collagen-binding" evidence="1">
    <location>
        <begin position="361"/>
        <end position="456"/>
    </location>
</feature>
<dbReference type="PANTHER" id="PTHR37836">
    <property type="entry name" value="LMO1036 PROTEIN"/>
    <property type="match status" value="1"/>
</dbReference>
<dbReference type="EMBL" id="JAFKCW010000001">
    <property type="protein sequence ID" value="MBN7799346.1"/>
    <property type="molecule type" value="Genomic_DNA"/>
</dbReference>
<dbReference type="InterPro" id="IPR024749">
    <property type="entry name" value="Collagen-bd_put"/>
</dbReference>
<dbReference type="RefSeq" id="WP_206567344.1">
    <property type="nucleotide sequence ID" value="NZ_JAFKCW010000001.1"/>
</dbReference>
<feature type="domain" description="Apiosidase-like catalytic" evidence="2">
    <location>
        <begin position="32"/>
        <end position="359"/>
    </location>
</feature>
<keyword evidence="3" id="KW-0378">Hydrolase</keyword>
<accession>A0ABS3BJA9</accession>
<keyword evidence="4" id="KW-1185">Reference proteome</keyword>
<name>A0ABS3BJA9_9BACT</name>
<organism evidence="3 4">
    <name type="scientific">Algoriphagus aestuariicola</name>
    <dbReference type="NCBI Taxonomy" id="1852016"/>
    <lineage>
        <taxon>Bacteria</taxon>
        <taxon>Pseudomonadati</taxon>
        <taxon>Bacteroidota</taxon>
        <taxon>Cytophagia</taxon>
        <taxon>Cytophagales</taxon>
        <taxon>Cyclobacteriaceae</taxon>
        <taxon>Algoriphagus</taxon>
    </lineage>
</organism>
<dbReference type="SUPFAM" id="SSF51445">
    <property type="entry name" value="(Trans)glycosidases"/>
    <property type="match status" value="1"/>
</dbReference>
<sequence>MKRVWLLPLLALCSVIEIRAQGIQGPVQVHPEKRYLMTSEGEPFFWMADTAWELFHRLDEQQAVFYLDKRREQGFNVVQAVVLAELDGLNTPNANGDLPFLDLEKWEYNEAYFRHVDLILDLAETRGMHIALLPTWGDKLFKNTWGTGPEIFTPSTAYSYGKWIGARYKDRKNLVWVLGGDRTPRENSEDIEIWNQMAQGILESQNPENPILITFHPQPTAPGGSSNWFHQEKWLSFNMHQTGHCPGLDDFKKITHDYQLIPTKPTIDGEPLYEEHPYCFNAKENGYSEAADIRRIIYWNVFAGAAGQTYGCHAVWQMYDLDKTPVNGPLRPWHKSLDLEVANQMEHLKNLMLSRPFFERIPDQTLIADEQRKDLSYVAVSKGRQGDFALFYFPDGKKISIDLHTLIGSAFEATWYDPRTGAKIPQNTDSWDVKNSSVEVLPPSSGRGNDWVLIVDSLR</sequence>
<dbReference type="Pfam" id="PF13204">
    <property type="entry name" value="Apiosidase"/>
    <property type="match status" value="1"/>
</dbReference>
<comment type="caution">
    <text evidence="3">The sequence shown here is derived from an EMBL/GenBank/DDBJ whole genome shotgun (WGS) entry which is preliminary data.</text>
</comment>